<dbReference type="InterPro" id="IPR012038">
    <property type="entry name" value="UCP009471"/>
</dbReference>
<accession>A0A4R6RB83</accession>
<name>A0A4R6RB83_9HYPH</name>
<dbReference type="Proteomes" id="UP000294547">
    <property type="component" value="Unassembled WGS sequence"/>
</dbReference>
<dbReference type="Gene3D" id="2.60.120.600">
    <property type="entry name" value="Domain of unknown function DUF1214, C-terminal domain"/>
    <property type="match status" value="1"/>
</dbReference>
<dbReference type="PIRSF" id="PIRSF009471">
    <property type="entry name" value="UCP009471"/>
    <property type="match status" value="1"/>
</dbReference>
<dbReference type="AlphaFoldDB" id="A0A4R6RB83"/>
<evidence type="ECO:0000313" key="2">
    <source>
        <dbReference type="EMBL" id="TDP83235.1"/>
    </source>
</evidence>
<dbReference type="InterPro" id="IPR037049">
    <property type="entry name" value="DUF1214_C_sf"/>
</dbReference>
<sequence length="191" mass="19697">MLRVLRLLIAATIGAVLGLGSVKAILDDPRADFAVAIGPWRLGSGAAGDPYAAARIARAGMVGLGAAEGTAFSARTDSNGDRLDPACHYMVAGAMPAADLWTLAVTDEDGRPPVNPAGRVGFTSRDAVRAADGTVAIGLGPTVRPRDFVPTGDLSSLRLTLRFYVSGLAGRLPRADEMPTILKVDCGSRPS</sequence>
<dbReference type="RefSeq" id="WP_126538005.1">
    <property type="nucleotide sequence ID" value="NZ_BSPM01000009.1"/>
</dbReference>
<dbReference type="SUPFAM" id="SSF160935">
    <property type="entry name" value="VPA0735-like"/>
    <property type="match status" value="1"/>
</dbReference>
<dbReference type="OrthoDB" id="7837485at2"/>
<proteinExistence type="predicted"/>
<dbReference type="Pfam" id="PF06742">
    <property type="entry name" value="DUF1214"/>
    <property type="match status" value="1"/>
</dbReference>
<evidence type="ECO:0000259" key="1">
    <source>
        <dbReference type="Pfam" id="PF06742"/>
    </source>
</evidence>
<dbReference type="EMBL" id="SNXY01000009">
    <property type="protein sequence ID" value="TDP83235.1"/>
    <property type="molecule type" value="Genomic_DNA"/>
</dbReference>
<gene>
    <name evidence="2" type="ORF">EDD54_3194</name>
</gene>
<comment type="caution">
    <text evidence="2">The sequence shown here is derived from an EMBL/GenBank/DDBJ whole genome shotgun (WGS) entry which is preliminary data.</text>
</comment>
<reference evidence="2 3" key="1">
    <citation type="submission" date="2019-03" db="EMBL/GenBank/DDBJ databases">
        <title>Genomic Encyclopedia of Type Strains, Phase IV (KMG-IV): sequencing the most valuable type-strain genomes for metagenomic binning, comparative biology and taxonomic classification.</title>
        <authorList>
            <person name="Goeker M."/>
        </authorList>
    </citation>
    <scope>NUCLEOTIDE SEQUENCE [LARGE SCALE GENOMIC DNA]</scope>
    <source>
        <strain evidence="2 3">DSM 102969</strain>
    </source>
</reference>
<organism evidence="2 3">
    <name type="scientific">Oharaeibacter diazotrophicus</name>
    <dbReference type="NCBI Taxonomy" id="1920512"/>
    <lineage>
        <taxon>Bacteria</taxon>
        <taxon>Pseudomonadati</taxon>
        <taxon>Pseudomonadota</taxon>
        <taxon>Alphaproteobacteria</taxon>
        <taxon>Hyphomicrobiales</taxon>
        <taxon>Pleomorphomonadaceae</taxon>
        <taxon>Oharaeibacter</taxon>
    </lineage>
</organism>
<protein>
    <recommendedName>
        <fullName evidence="1">DUF1214 domain-containing protein</fullName>
    </recommendedName>
</protein>
<evidence type="ECO:0000313" key="3">
    <source>
        <dbReference type="Proteomes" id="UP000294547"/>
    </source>
</evidence>
<dbReference type="InterPro" id="IPR010621">
    <property type="entry name" value="DUF1214"/>
</dbReference>
<feature type="domain" description="DUF1214" evidence="1">
    <location>
        <begin position="69"/>
        <end position="165"/>
    </location>
</feature>
<keyword evidence="3" id="KW-1185">Reference proteome</keyword>